<evidence type="ECO:0000313" key="7">
    <source>
        <dbReference type="Proteomes" id="UP000216052"/>
    </source>
</evidence>
<evidence type="ECO:0000313" key="6">
    <source>
        <dbReference type="EMBL" id="XFO74059.1"/>
    </source>
</evidence>
<dbReference type="EMBL" id="CP155571">
    <property type="protein sequence ID" value="XFO74059.1"/>
    <property type="molecule type" value="Genomic_DNA"/>
</dbReference>
<protein>
    <submittedName>
        <fullName evidence="6">GDP-L-fucose synthase</fullName>
        <ecNumber evidence="6">1.1.1.271</ecNumber>
    </submittedName>
</protein>
<dbReference type="SUPFAM" id="SSF51735">
    <property type="entry name" value="NAD(P)-binding Rossmann-fold domains"/>
    <property type="match status" value="1"/>
</dbReference>
<gene>
    <name evidence="6" type="primary">fcl</name>
    <name evidence="6" type="ORF">SPACI_041680</name>
</gene>
<dbReference type="GO" id="GO:0050577">
    <property type="term" value="F:GDP-L-fucose synthase activity"/>
    <property type="evidence" value="ECO:0007669"/>
    <property type="project" value="UniProtKB-EC"/>
</dbReference>
<organism evidence="6 7">
    <name type="scientific">Sporomusa acidovorans (strain ATCC 49682 / DSM 3132 / Mol)</name>
    <dbReference type="NCBI Taxonomy" id="1123286"/>
    <lineage>
        <taxon>Bacteria</taxon>
        <taxon>Bacillati</taxon>
        <taxon>Bacillota</taxon>
        <taxon>Negativicutes</taxon>
        <taxon>Selenomonadales</taxon>
        <taxon>Sporomusaceae</taxon>
        <taxon>Sporomusa</taxon>
    </lineage>
</organism>
<name>A0ABZ3J6P3_SPOA4</name>
<dbReference type="InterPro" id="IPR001509">
    <property type="entry name" value="Epimerase_deHydtase"/>
</dbReference>
<dbReference type="InterPro" id="IPR036291">
    <property type="entry name" value="NAD(P)-bd_dom_sf"/>
</dbReference>
<sequence>MRNRIIEEDICGIVTIKDIPWLELKGKTVLITGANGFIPAYIVETLLYINELNSGLKIKVIAVVRNGKKALARFEHYTGRKDIKFIVQDVCEPISIKENIDYIIHAASQASPKYYGVDPVGTILANVIGTYNLLELARAKKVKGFLYFSSGEIYGEVAENQIPTGEAMYGNTDPLNIRSCYGESKRMGETMCISYMHQFGIPIKIVRPFHTYGPGMLLDDGRVFADFVSDIVNRRDIEIKSDGTAVRVFCYLADAVEGFFRVMLIGKTGEAYNLASDFPISILNLAKLLVQLFPERNLRVLKKSRNQTKNYIESKISRAIPDIKKLKSLGWVTRHSIQEGFARTVQSFEIC</sequence>
<dbReference type="PANTHER" id="PTHR43078">
    <property type="entry name" value="UDP-GLUCURONIC ACID DECARBOXYLASE-RELATED"/>
    <property type="match status" value="1"/>
</dbReference>
<keyword evidence="3" id="KW-0520">NAD</keyword>
<keyword evidence="6" id="KW-0560">Oxidoreductase</keyword>
<keyword evidence="7" id="KW-1185">Reference proteome</keyword>
<dbReference type="Gene3D" id="3.40.50.720">
    <property type="entry name" value="NAD(P)-binding Rossmann-like Domain"/>
    <property type="match status" value="1"/>
</dbReference>
<evidence type="ECO:0000256" key="4">
    <source>
        <dbReference type="ARBA" id="ARBA00023239"/>
    </source>
</evidence>
<accession>A0ABZ3J6P3</accession>
<dbReference type="RefSeq" id="WP_093796331.1">
    <property type="nucleotide sequence ID" value="NZ_CP155571.1"/>
</dbReference>
<dbReference type="EC" id="1.1.1.271" evidence="6"/>
<keyword evidence="2" id="KW-0210">Decarboxylase</keyword>
<keyword evidence="4" id="KW-0456">Lyase</keyword>
<evidence type="ECO:0000259" key="5">
    <source>
        <dbReference type="Pfam" id="PF01370"/>
    </source>
</evidence>
<feature type="domain" description="NAD-dependent epimerase/dehydratase" evidence="5">
    <location>
        <begin position="29"/>
        <end position="275"/>
    </location>
</feature>
<dbReference type="InterPro" id="IPR044516">
    <property type="entry name" value="UXS-like"/>
</dbReference>
<reference evidence="6" key="1">
    <citation type="submission" date="2024-05" db="EMBL/GenBank/DDBJ databases">
        <title>Isolation and characterization of Sporomusa carbonis sp. nov., a carboxydotrophic hydrogenogen in the genus of Sporomusa isolated from a charcoal burning pile.</title>
        <authorList>
            <person name="Boeer T."/>
            <person name="Rosenbaum F."/>
            <person name="Eysell L."/>
            <person name="Mueller V."/>
            <person name="Daniel R."/>
            <person name="Poehlein A."/>
        </authorList>
    </citation>
    <scope>NUCLEOTIDE SEQUENCE [LARGE SCALE GENOMIC DNA]</scope>
    <source>
        <strain evidence="6">DSM 3132</strain>
    </source>
</reference>
<dbReference type="Proteomes" id="UP000216052">
    <property type="component" value="Chromosome"/>
</dbReference>
<dbReference type="PANTHER" id="PTHR43078:SF7">
    <property type="entry name" value="UDP-GLUCURONATE DECARBOXYLASE"/>
    <property type="match status" value="1"/>
</dbReference>
<evidence type="ECO:0000256" key="2">
    <source>
        <dbReference type="ARBA" id="ARBA00022793"/>
    </source>
</evidence>
<dbReference type="Pfam" id="PF01370">
    <property type="entry name" value="Epimerase"/>
    <property type="match status" value="1"/>
</dbReference>
<proteinExistence type="predicted"/>
<evidence type="ECO:0000256" key="1">
    <source>
        <dbReference type="ARBA" id="ARBA00001911"/>
    </source>
</evidence>
<evidence type="ECO:0000256" key="3">
    <source>
        <dbReference type="ARBA" id="ARBA00023027"/>
    </source>
</evidence>
<comment type="cofactor">
    <cofactor evidence="1">
        <name>NAD(+)</name>
        <dbReference type="ChEBI" id="CHEBI:57540"/>
    </cofactor>
</comment>